<sequence>MTDLKGILEATAALTAGPIVFLRGFRILRKRRLIADTPTARIRSLAMGLVEVNGKVAPRSTVIAPFSARSCAYWEIDISSRSKNGWSVLHRDQSGNPFFLSDETGEALVYPHGAECKIPFGTDEQCSGLNLPPCYAEYLKAHGSVLITLERAGRLRFRERVLEGGENVYVLGTAVPRPREVVVADSDLLQATGTDAAATTRLRALDHEVVAVIRRGENETVFIISQESERALMLEFGGQALLQLTLGPALALFGLGYWLLMLSSGRWP</sequence>
<feature type="transmembrane region" description="Helical" evidence="12">
    <location>
        <begin position="240"/>
        <end position="260"/>
    </location>
</feature>
<keyword evidence="5 12" id="KW-0812">Transmembrane</keyword>
<evidence type="ECO:0000256" key="3">
    <source>
        <dbReference type="ARBA" id="ARBA00012483"/>
    </source>
</evidence>
<accession>A0A538U8T9</accession>
<comment type="subcellular location">
    <subcellularLocation>
        <location evidence="2">Membrane</location>
        <topology evidence="2">Multi-pass membrane protein</topology>
    </subcellularLocation>
</comment>
<evidence type="ECO:0000256" key="6">
    <source>
        <dbReference type="ARBA" id="ARBA00022723"/>
    </source>
</evidence>
<dbReference type="Proteomes" id="UP000319771">
    <property type="component" value="Unassembled WGS sequence"/>
</dbReference>
<keyword evidence="6" id="KW-0479">Metal-binding</keyword>
<dbReference type="EC" id="2.3.2.27" evidence="3"/>
<evidence type="ECO:0000256" key="2">
    <source>
        <dbReference type="ARBA" id="ARBA00004141"/>
    </source>
</evidence>
<evidence type="ECO:0000256" key="7">
    <source>
        <dbReference type="ARBA" id="ARBA00022771"/>
    </source>
</evidence>
<protein>
    <recommendedName>
        <fullName evidence="3">RING-type E3 ubiquitin transferase</fullName>
        <ecNumber evidence="3">2.3.2.27</ecNumber>
    </recommendedName>
</protein>
<evidence type="ECO:0000313" key="15">
    <source>
        <dbReference type="Proteomes" id="UP000319771"/>
    </source>
</evidence>
<dbReference type="AlphaFoldDB" id="A0A538U8T9"/>
<dbReference type="EMBL" id="VBPB01000113">
    <property type="protein sequence ID" value="TMQ72280.1"/>
    <property type="molecule type" value="Genomic_DNA"/>
</dbReference>
<dbReference type="GO" id="GO:0008270">
    <property type="term" value="F:zinc ion binding"/>
    <property type="evidence" value="ECO:0007669"/>
    <property type="project" value="UniProtKB-KW"/>
</dbReference>
<dbReference type="InterPro" id="IPR022170">
    <property type="entry name" value="MUL1-like"/>
</dbReference>
<evidence type="ECO:0000256" key="9">
    <source>
        <dbReference type="ARBA" id="ARBA00022833"/>
    </source>
</evidence>
<evidence type="ECO:0000256" key="10">
    <source>
        <dbReference type="ARBA" id="ARBA00022989"/>
    </source>
</evidence>
<evidence type="ECO:0000259" key="13">
    <source>
        <dbReference type="Pfam" id="PF12483"/>
    </source>
</evidence>
<evidence type="ECO:0000256" key="4">
    <source>
        <dbReference type="ARBA" id="ARBA00022679"/>
    </source>
</evidence>
<reference evidence="14 15" key="1">
    <citation type="journal article" date="2019" name="Nat. Microbiol.">
        <title>Mediterranean grassland soil C-N compound turnover is dependent on rainfall and depth, and is mediated by genomically divergent microorganisms.</title>
        <authorList>
            <person name="Diamond S."/>
            <person name="Andeer P.F."/>
            <person name="Li Z."/>
            <person name="Crits-Christoph A."/>
            <person name="Burstein D."/>
            <person name="Anantharaman K."/>
            <person name="Lane K.R."/>
            <person name="Thomas B.C."/>
            <person name="Pan C."/>
            <person name="Northen T.R."/>
            <person name="Banfield J.F."/>
        </authorList>
    </citation>
    <scope>NUCLEOTIDE SEQUENCE [LARGE SCALE GENOMIC DNA]</scope>
    <source>
        <strain evidence="14">WS_11</strain>
    </source>
</reference>
<keyword evidence="11 12" id="KW-0472">Membrane</keyword>
<keyword evidence="9" id="KW-0862">Zinc</keyword>
<evidence type="ECO:0000256" key="5">
    <source>
        <dbReference type="ARBA" id="ARBA00022692"/>
    </source>
</evidence>
<evidence type="ECO:0000256" key="12">
    <source>
        <dbReference type="SAM" id="Phobius"/>
    </source>
</evidence>
<dbReference type="Pfam" id="PF12483">
    <property type="entry name" value="GIDE"/>
    <property type="match status" value="1"/>
</dbReference>
<feature type="domain" description="E3 Ubiquitin ligase MUL1-like" evidence="13">
    <location>
        <begin position="80"/>
        <end position="183"/>
    </location>
</feature>
<evidence type="ECO:0000256" key="11">
    <source>
        <dbReference type="ARBA" id="ARBA00023136"/>
    </source>
</evidence>
<gene>
    <name evidence="14" type="ORF">E6K81_07770</name>
</gene>
<proteinExistence type="predicted"/>
<organism evidence="14 15">
    <name type="scientific">Eiseniibacteriota bacterium</name>
    <dbReference type="NCBI Taxonomy" id="2212470"/>
    <lineage>
        <taxon>Bacteria</taxon>
        <taxon>Candidatus Eiseniibacteriota</taxon>
    </lineage>
</organism>
<keyword evidence="10 12" id="KW-1133">Transmembrane helix</keyword>
<comment type="caution">
    <text evidence="14">The sequence shown here is derived from an EMBL/GenBank/DDBJ whole genome shotgun (WGS) entry which is preliminary data.</text>
</comment>
<keyword evidence="7" id="KW-0863">Zinc-finger</keyword>
<dbReference type="GO" id="GO:0016020">
    <property type="term" value="C:membrane"/>
    <property type="evidence" value="ECO:0007669"/>
    <property type="project" value="UniProtKB-SubCell"/>
</dbReference>
<dbReference type="GO" id="GO:0061630">
    <property type="term" value="F:ubiquitin protein ligase activity"/>
    <property type="evidence" value="ECO:0007669"/>
    <property type="project" value="UniProtKB-EC"/>
</dbReference>
<name>A0A538U8T9_UNCEI</name>
<evidence type="ECO:0000256" key="1">
    <source>
        <dbReference type="ARBA" id="ARBA00000900"/>
    </source>
</evidence>
<evidence type="ECO:0000256" key="8">
    <source>
        <dbReference type="ARBA" id="ARBA00022786"/>
    </source>
</evidence>
<keyword evidence="8" id="KW-0833">Ubl conjugation pathway</keyword>
<dbReference type="GO" id="GO:0016567">
    <property type="term" value="P:protein ubiquitination"/>
    <property type="evidence" value="ECO:0007669"/>
    <property type="project" value="InterPro"/>
</dbReference>
<keyword evidence="4" id="KW-0808">Transferase</keyword>
<comment type="catalytic activity">
    <reaction evidence="1">
        <text>S-ubiquitinyl-[E2 ubiquitin-conjugating enzyme]-L-cysteine + [acceptor protein]-L-lysine = [E2 ubiquitin-conjugating enzyme]-L-cysteine + N(6)-ubiquitinyl-[acceptor protein]-L-lysine.</text>
        <dbReference type="EC" id="2.3.2.27"/>
    </reaction>
</comment>
<evidence type="ECO:0000313" key="14">
    <source>
        <dbReference type="EMBL" id="TMQ72280.1"/>
    </source>
</evidence>